<organism evidence="3 4">
    <name type="scientific">Caenorhabditis nigoni</name>
    <dbReference type="NCBI Taxonomy" id="1611254"/>
    <lineage>
        <taxon>Eukaryota</taxon>
        <taxon>Metazoa</taxon>
        <taxon>Ecdysozoa</taxon>
        <taxon>Nematoda</taxon>
        <taxon>Chromadorea</taxon>
        <taxon>Rhabditida</taxon>
        <taxon>Rhabditina</taxon>
        <taxon>Rhabditomorpha</taxon>
        <taxon>Rhabditoidea</taxon>
        <taxon>Rhabditidae</taxon>
        <taxon>Peloderinae</taxon>
        <taxon>Caenorhabditis</taxon>
    </lineage>
</organism>
<keyword evidence="4" id="KW-1185">Reference proteome</keyword>
<comment type="caution">
    <text evidence="3">The sequence shown here is derived from an EMBL/GenBank/DDBJ whole genome shotgun (WGS) entry which is preliminary data.</text>
</comment>
<evidence type="ECO:0000256" key="1">
    <source>
        <dbReference type="SAM" id="MobiDB-lite"/>
    </source>
</evidence>
<evidence type="ECO:0000313" key="3">
    <source>
        <dbReference type="EMBL" id="PIC14423.1"/>
    </source>
</evidence>
<feature type="chain" id="PRO_5013889061" evidence="2">
    <location>
        <begin position="18"/>
        <end position="181"/>
    </location>
</feature>
<dbReference type="Proteomes" id="UP000230233">
    <property type="component" value="Unassembled WGS sequence"/>
</dbReference>
<sequence length="181" mass="20411">MKAALLLLALLVHTVHSYSTTRAETLRLFNLERSLIANNTQIANMIQLEYSPELEKVLYVKLGKAGGCSDSKIIYDDYNSWIHVEAHLNVNTETMDEQTSSKLYGGADKHLMAHVETKCMETGKEVHSYVFYKTNDKELHGPPGSRCRAGTRPTPDGLCEQFSDRKRKNGKFEDKSSGQKE</sequence>
<name>A0A2G5SHQ9_9PELO</name>
<evidence type="ECO:0000256" key="2">
    <source>
        <dbReference type="SAM" id="SignalP"/>
    </source>
</evidence>
<gene>
    <name evidence="3" type="ORF">B9Z55_026747</name>
</gene>
<feature type="compositionally biased region" description="Basic and acidic residues" evidence="1">
    <location>
        <begin position="170"/>
        <end position="181"/>
    </location>
</feature>
<dbReference type="AlphaFoldDB" id="A0A2G5SHQ9"/>
<accession>A0A2G5SHQ9</accession>
<proteinExistence type="predicted"/>
<reference evidence="4" key="1">
    <citation type="submission" date="2017-10" db="EMBL/GenBank/DDBJ databases">
        <title>Rapid genome shrinkage in a self-fertile nematode reveals novel sperm competition proteins.</title>
        <authorList>
            <person name="Yin D."/>
            <person name="Schwarz E.M."/>
            <person name="Thomas C.G."/>
            <person name="Felde R.L."/>
            <person name="Korf I.F."/>
            <person name="Cutter A.D."/>
            <person name="Schartner C.M."/>
            <person name="Ralston E.J."/>
            <person name="Meyer B.J."/>
            <person name="Haag E.S."/>
        </authorList>
    </citation>
    <scope>NUCLEOTIDE SEQUENCE [LARGE SCALE GENOMIC DNA]</scope>
    <source>
        <strain evidence="4">JU1422</strain>
    </source>
</reference>
<keyword evidence="2" id="KW-0732">Signal</keyword>
<dbReference type="OrthoDB" id="5905862at2759"/>
<feature type="region of interest" description="Disordered" evidence="1">
    <location>
        <begin position="141"/>
        <end position="181"/>
    </location>
</feature>
<protein>
    <submittedName>
        <fullName evidence="3">Uncharacterized protein</fullName>
    </submittedName>
</protein>
<evidence type="ECO:0000313" key="4">
    <source>
        <dbReference type="Proteomes" id="UP000230233"/>
    </source>
</evidence>
<dbReference type="EMBL" id="PDUG01000007">
    <property type="protein sequence ID" value="PIC14423.1"/>
    <property type="molecule type" value="Genomic_DNA"/>
</dbReference>
<feature type="signal peptide" evidence="2">
    <location>
        <begin position="1"/>
        <end position="17"/>
    </location>
</feature>